<sequence length="281" mass="30652">MFNVTEQTAHGSAVRSAREARGLSLRRVALQLEVSPATLSGIELGRTPLSLERLHRLAELLDVPAARLLAGEPTTAQVPALPGDQDRDWRDFSRIEMGPVLEAATRVFVRKGYHAAGMREVAAESGLSVAGVYHHYASKQQLLSAVLDVTMSEISWRIEAARVEGGSEVESFARMVEALALFHAVRGDLAFVGASEMRSFEGAELKRIARLRNEVQYALDDQAARCQSAGAFDCPDIHTAARAVATMCTALPSWFRLDGRLSAEEVARRYAGYALSLMNAR</sequence>
<feature type="domain" description="HTH cro/C1-type" evidence="3">
    <location>
        <begin position="14"/>
        <end position="68"/>
    </location>
</feature>
<reference evidence="5 6" key="1">
    <citation type="submission" date="2016-03" db="EMBL/GenBank/DDBJ databases">
        <title>Complete genome sequence of a soil Actinobacterium, Nocardioides dokdonensis FR1436.</title>
        <authorList>
            <person name="Kwon S.-K."/>
            <person name="Kim K."/>
            <person name="Kim J.F."/>
        </authorList>
    </citation>
    <scope>NUCLEOTIDE SEQUENCE [LARGE SCALE GENOMIC DNA]</scope>
    <source>
        <strain evidence="5 6">FR1436</strain>
    </source>
</reference>
<keyword evidence="1 2" id="KW-0238">DNA-binding</keyword>
<dbReference type="InterPro" id="IPR036271">
    <property type="entry name" value="Tet_transcr_reg_TetR-rel_C_sf"/>
</dbReference>
<organism evidence="5 6">
    <name type="scientific">Nocardioides dokdonensis FR1436</name>
    <dbReference type="NCBI Taxonomy" id="1300347"/>
    <lineage>
        <taxon>Bacteria</taxon>
        <taxon>Bacillati</taxon>
        <taxon>Actinomycetota</taxon>
        <taxon>Actinomycetes</taxon>
        <taxon>Propionibacteriales</taxon>
        <taxon>Nocardioidaceae</taxon>
        <taxon>Nocardioides</taxon>
    </lineage>
</organism>
<dbReference type="PROSITE" id="PS50943">
    <property type="entry name" value="HTH_CROC1"/>
    <property type="match status" value="1"/>
</dbReference>
<dbReference type="CDD" id="cd00093">
    <property type="entry name" value="HTH_XRE"/>
    <property type="match status" value="1"/>
</dbReference>
<dbReference type="GO" id="GO:0003700">
    <property type="term" value="F:DNA-binding transcription factor activity"/>
    <property type="evidence" value="ECO:0007669"/>
    <property type="project" value="TreeGrafter"/>
</dbReference>
<feature type="DNA-binding region" description="H-T-H motif" evidence="2">
    <location>
        <begin position="117"/>
        <end position="136"/>
    </location>
</feature>
<dbReference type="Gene3D" id="1.10.260.40">
    <property type="entry name" value="lambda repressor-like DNA-binding domains"/>
    <property type="match status" value="1"/>
</dbReference>
<dbReference type="SUPFAM" id="SSF48498">
    <property type="entry name" value="Tetracyclin repressor-like, C-terminal domain"/>
    <property type="match status" value="1"/>
</dbReference>
<dbReference type="PRINTS" id="PR00455">
    <property type="entry name" value="HTHTETR"/>
</dbReference>
<keyword evidence="6" id="KW-1185">Reference proteome</keyword>
<dbReference type="AlphaFoldDB" id="A0A1A9GJC4"/>
<dbReference type="Proteomes" id="UP000077868">
    <property type="component" value="Chromosome"/>
</dbReference>
<dbReference type="PANTHER" id="PTHR30055">
    <property type="entry name" value="HTH-TYPE TRANSCRIPTIONAL REGULATOR RUTR"/>
    <property type="match status" value="1"/>
</dbReference>
<dbReference type="InterPro" id="IPR041490">
    <property type="entry name" value="KstR2_TetR_C"/>
</dbReference>
<dbReference type="EMBL" id="CP015079">
    <property type="protein sequence ID" value="ANH37601.1"/>
    <property type="molecule type" value="Genomic_DNA"/>
</dbReference>
<dbReference type="PATRIC" id="fig|1300347.3.peg.1160"/>
<dbReference type="InterPro" id="IPR001387">
    <property type="entry name" value="Cro/C1-type_HTH"/>
</dbReference>
<proteinExistence type="predicted"/>
<dbReference type="SUPFAM" id="SSF47413">
    <property type="entry name" value="lambda repressor-like DNA-binding domains"/>
    <property type="match status" value="1"/>
</dbReference>
<dbReference type="OrthoDB" id="1669699at2"/>
<accession>A0A1A9GJC4</accession>
<dbReference type="Pfam" id="PF01381">
    <property type="entry name" value="HTH_3"/>
    <property type="match status" value="1"/>
</dbReference>
<dbReference type="SMART" id="SM00530">
    <property type="entry name" value="HTH_XRE"/>
    <property type="match status" value="1"/>
</dbReference>
<evidence type="ECO:0000256" key="2">
    <source>
        <dbReference type="PROSITE-ProRule" id="PRU00335"/>
    </source>
</evidence>
<evidence type="ECO:0000313" key="6">
    <source>
        <dbReference type="Proteomes" id="UP000077868"/>
    </source>
</evidence>
<protein>
    <submittedName>
        <fullName evidence="5">Putative HTH-type transcriptional regulator YfiR</fullName>
    </submittedName>
</protein>
<dbReference type="STRING" id="1300347.I601_1159"/>
<dbReference type="InterPro" id="IPR010982">
    <property type="entry name" value="Lambda_DNA-bd_dom_sf"/>
</dbReference>
<dbReference type="Pfam" id="PF17932">
    <property type="entry name" value="TetR_C_24"/>
    <property type="match status" value="1"/>
</dbReference>
<evidence type="ECO:0000259" key="3">
    <source>
        <dbReference type="PROSITE" id="PS50943"/>
    </source>
</evidence>
<dbReference type="GO" id="GO:0000976">
    <property type="term" value="F:transcription cis-regulatory region binding"/>
    <property type="evidence" value="ECO:0007669"/>
    <property type="project" value="TreeGrafter"/>
</dbReference>
<gene>
    <name evidence="5" type="primary">yfiR</name>
    <name evidence="5" type="ORF">I601_1159</name>
</gene>
<dbReference type="SUPFAM" id="SSF46689">
    <property type="entry name" value="Homeodomain-like"/>
    <property type="match status" value="1"/>
</dbReference>
<dbReference type="InterPro" id="IPR050109">
    <property type="entry name" value="HTH-type_TetR-like_transc_reg"/>
</dbReference>
<evidence type="ECO:0000313" key="5">
    <source>
        <dbReference type="EMBL" id="ANH37601.1"/>
    </source>
</evidence>
<dbReference type="PROSITE" id="PS50977">
    <property type="entry name" value="HTH_TETR_2"/>
    <property type="match status" value="1"/>
</dbReference>
<dbReference type="PANTHER" id="PTHR30055:SF237">
    <property type="entry name" value="TRANSCRIPTIONAL REPRESSOR MCE3R"/>
    <property type="match status" value="1"/>
</dbReference>
<evidence type="ECO:0000259" key="4">
    <source>
        <dbReference type="PROSITE" id="PS50977"/>
    </source>
</evidence>
<dbReference type="KEGG" id="ndk:I601_1159"/>
<dbReference type="Pfam" id="PF00440">
    <property type="entry name" value="TetR_N"/>
    <property type="match status" value="1"/>
</dbReference>
<dbReference type="InterPro" id="IPR009057">
    <property type="entry name" value="Homeodomain-like_sf"/>
</dbReference>
<dbReference type="Gene3D" id="1.10.357.10">
    <property type="entry name" value="Tetracycline Repressor, domain 2"/>
    <property type="match status" value="1"/>
</dbReference>
<evidence type="ECO:0000256" key="1">
    <source>
        <dbReference type="ARBA" id="ARBA00023125"/>
    </source>
</evidence>
<name>A0A1A9GJC4_9ACTN</name>
<dbReference type="InterPro" id="IPR001647">
    <property type="entry name" value="HTH_TetR"/>
</dbReference>
<feature type="domain" description="HTH tetR-type" evidence="4">
    <location>
        <begin position="94"/>
        <end position="154"/>
    </location>
</feature>